<evidence type="ECO:0000256" key="2">
    <source>
        <dbReference type="ARBA" id="ARBA00022989"/>
    </source>
</evidence>
<feature type="transmembrane region" description="Helical" evidence="4">
    <location>
        <begin position="74"/>
        <end position="100"/>
    </location>
</feature>
<dbReference type="EMBL" id="FMZX01000001">
    <property type="protein sequence ID" value="SDC51277.1"/>
    <property type="molecule type" value="Genomic_DNA"/>
</dbReference>
<dbReference type="PANTHER" id="PTHR23527">
    <property type="entry name" value="BLL3282 PROTEIN"/>
    <property type="match status" value="1"/>
</dbReference>
<name>A0A1G6M7F5_9PROT</name>
<dbReference type="PANTHER" id="PTHR23527:SF1">
    <property type="entry name" value="BLL3282 PROTEIN"/>
    <property type="match status" value="1"/>
</dbReference>
<evidence type="ECO:0000256" key="1">
    <source>
        <dbReference type="ARBA" id="ARBA00022692"/>
    </source>
</evidence>
<keyword evidence="7" id="KW-1185">Reference proteome</keyword>
<feature type="transmembrane region" description="Helical" evidence="4">
    <location>
        <begin position="363"/>
        <end position="382"/>
    </location>
</feature>
<dbReference type="GO" id="GO:0022857">
    <property type="term" value="F:transmembrane transporter activity"/>
    <property type="evidence" value="ECO:0007669"/>
    <property type="project" value="InterPro"/>
</dbReference>
<evidence type="ECO:0000313" key="7">
    <source>
        <dbReference type="Proteomes" id="UP000198925"/>
    </source>
</evidence>
<keyword evidence="3 4" id="KW-0472">Membrane</keyword>
<feature type="transmembrane region" description="Helical" evidence="4">
    <location>
        <begin position="300"/>
        <end position="322"/>
    </location>
</feature>
<sequence length="389" mass="38298">MGAALAATTGAQSLATLAVFTLPVLAPLAARDIGAEPHWLGWQVACTYAAASAASMFSGGVLRRLGPARCTQIALSAGALACLLIILAGLAGAVLGSFLIGMGYGLTNPSASQVLARLTPAARRNRVFAIKQTGVPIGGALAGAILPGLAGLVGWQGAVLAVGLAMAAAAFGCGAFWPHWDSEREPGFPIGAGAGGGIVALRTRPGLAALAVISACFSGFQLALGSYIVTMLVEEGGWTPVAAGFVSSASQAVGIGARIAWGVVADWWRSGMKTLAAIGVCTCLGGALLPAALAGPGTPLVALLCLLGTCAAGWNGLLLAEAARMAAPGKAGDAAGGVLSVAFAGVVVGPSLFGAAVAVTHSYAMAFGMLAVFPGIGALIAWRSALRSR</sequence>
<dbReference type="Proteomes" id="UP000198925">
    <property type="component" value="Unassembled WGS sequence"/>
</dbReference>
<evidence type="ECO:0000259" key="5">
    <source>
        <dbReference type="PROSITE" id="PS50850"/>
    </source>
</evidence>
<organism evidence="6 7">
    <name type="scientific">Belnapia rosea</name>
    <dbReference type="NCBI Taxonomy" id="938405"/>
    <lineage>
        <taxon>Bacteria</taxon>
        <taxon>Pseudomonadati</taxon>
        <taxon>Pseudomonadota</taxon>
        <taxon>Alphaproteobacteria</taxon>
        <taxon>Acetobacterales</taxon>
        <taxon>Roseomonadaceae</taxon>
        <taxon>Belnapia</taxon>
    </lineage>
</organism>
<proteinExistence type="predicted"/>
<dbReference type="InterPro" id="IPR052952">
    <property type="entry name" value="MFS-Transporter"/>
</dbReference>
<protein>
    <submittedName>
        <fullName evidence="6">Nitrate/nitrite transporter NarK</fullName>
    </submittedName>
</protein>
<dbReference type="Gene3D" id="1.20.1250.20">
    <property type="entry name" value="MFS general substrate transporter like domains"/>
    <property type="match status" value="2"/>
</dbReference>
<evidence type="ECO:0000256" key="3">
    <source>
        <dbReference type="ARBA" id="ARBA00023136"/>
    </source>
</evidence>
<dbReference type="AlphaFoldDB" id="A0A1G6M7F5"/>
<keyword evidence="2 4" id="KW-1133">Transmembrane helix</keyword>
<dbReference type="InterPro" id="IPR036259">
    <property type="entry name" value="MFS_trans_sf"/>
</dbReference>
<feature type="transmembrane region" description="Helical" evidence="4">
    <location>
        <begin position="275"/>
        <end position="294"/>
    </location>
</feature>
<dbReference type="Pfam" id="PF07690">
    <property type="entry name" value="MFS_1"/>
    <property type="match status" value="1"/>
</dbReference>
<feature type="transmembrane region" description="Helical" evidence="4">
    <location>
        <begin position="207"/>
        <end position="229"/>
    </location>
</feature>
<accession>A0A1G6M7F5</accession>
<feature type="transmembrane region" description="Helical" evidence="4">
    <location>
        <begin position="155"/>
        <end position="177"/>
    </location>
</feature>
<dbReference type="InterPro" id="IPR011701">
    <property type="entry name" value="MFS"/>
</dbReference>
<evidence type="ECO:0000256" key="4">
    <source>
        <dbReference type="SAM" id="Phobius"/>
    </source>
</evidence>
<dbReference type="InterPro" id="IPR020846">
    <property type="entry name" value="MFS_dom"/>
</dbReference>
<evidence type="ECO:0000313" key="6">
    <source>
        <dbReference type="EMBL" id="SDC51277.1"/>
    </source>
</evidence>
<feature type="transmembrane region" description="Helical" evidence="4">
    <location>
        <begin position="40"/>
        <end position="62"/>
    </location>
</feature>
<keyword evidence="1 4" id="KW-0812">Transmembrane</keyword>
<dbReference type="PROSITE" id="PS50850">
    <property type="entry name" value="MFS"/>
    <property type="match status" value="1"/>
</dbReference>
<dbReference type="STRING" id="938405.SAMN02927895_01580"/>
<reference evidence="6 7" key="1">
    <citation type="submission" date="2016-10" db="EMBL/GenBank/DDBJ databases">
        <authorList>
            <person name="de Groot N.N."/>
        </authorList>
    </citation>
    <scope>NUCLEOTIDE SEQUENCE [LARGE SCALE GENOMIC DNA]</scope>
    <source>
        <strain evidence="6 7">CPCC 100156</strain>
    </source>
</reference>
<feature type="transmembrane region" description="Helical" evidence="4">
    <location>
        <begin position="334"/>
        <end position="357"/>
    </location>
</feature>
<dbReference type="SUPFAM" id="SSF103473">
    <property type="entry name" value="MFS general substrate transporter"/>
    <property type="match status" value="1"/>
</dbReference>
<gene>
    <name evidence="6" type="ORF">SAMN04487779_10011119</name>
</gene>
<feature type="domain" description="Major facilitator superfamily (MFS) profile" evidence="5">
    <location>
        <begin position="1"/>
        <end position="389"/>
    </location>
</feature>